<comment type="pathway">
    <text evidence="1">Purine metabolism.</text>
</comment>
<dbReference type="CDD" id="cd04876">
    <property type="entry name" value="ACT_RelA-SpoT"/>
    <property type="match status" value="1"/>
</dbReference>
<dbReference type="PROSITE" id="PS51671">
    <property type="entry name" value="ACT"/>
    <property type="match status" value="1"/>
</dbReference>
<dbReference type="SUPFAM" id="SSF55021">
    <property type="entry name" value="ACT-like"/>
    <property type="match status" value="1"/>
</dbReference>
<dbReference type="CDD" id="cd05399">
    <property type="entry name" value="NT_Rel-Spo_like"/>
    <property type="match status" value="1"/>
</dbReference>
<dbReference type="InterPro" id="IPR007685">
    <property type="entry name" value="RelA_SpoT"/>
</dbReference>
<dbReference type="FunFam" id="3.10.20.30:FF:000002">
    <property type="entry name" value="GTP pyrophosphokinase (RelA/SpoT)"/>
    <property type="match status" value="1"/>
</dbReference>
<dbReference type="GO" id="GO:0015969">
    <property type="term" value="P:guanosine tetraphosphate metabolic process"/>
    <property type="evidence" value="ECO:0007669"/>
    <property type="project" value="InterPro"/>
</dbReference>
<sequence>MSNALHALGELEALFRAELGEYLAQPGPEQVWRAYEFARTAHEGQTRKSGEPYITHPIHVTRILLDLLRKQADTNILQAALLHDAVEDNPTVALGDVEKAFGEEVRHLVDGVTKIGGIPFRNPQAEQSENFRKMLLSMAKDIRVILIKLADRLHNMRTMDSMRPEKQMEIARETQEIYAPLAHRLGIATFKWELEDLAFKYLEPDGYREVSELVATKRDERERAIQEIKDPIRRRLEAEEIEGEVTGRPKSFSSIWKKMEANGTRFDQIFDLLGVRVLVDSRSDCYRVLGIVHDLFVPVQDRFKDYIATPKSNMYQSLHTTVVGPRRRMVEVQIRTYEMHRIAELGIAAHYRYKEKGAVDTELERKLGESVVQRTTEWHEDVENPEEFMEFLRTSLYENEIFVFTPKGELRQLPRGATPVDFAYAVHTAVGNHTVGARVNGRLVQLKYKLKNGDTVEILTSPNANPSEGWLGFVESSRARSKIRHWLKAQRLTESVALGREILNRELKKHRKRMPDDSDLLDVAQSFGFAEPAVLFAKVGEGALSGRNVLHRIYPELVAPKKETPVDKLRSLTSRPVKGIRIQDISSLMIRMAQCCHPVPGDPVVGVITRGRGVSIHRNDCPNVLEGRVEPERITEVSWDVDKDKLFLVRLSIYGDDRENMLADVAMAISRSGTNIKQGMMDADDDHAIGDFLLEVKNVAHLGRVMKAIRGVKGVTRVERQQLESEEAE</sequence>
<reference evidence="6" key="2">
    <citation type="journal article" date="2021" name="Microbiome">
        <title>Successional dynamics and alternative stable states in a saline activated sludge microbial community over 9 years.</title>
        <authorList>
            <person name="Wang Y."/>
            <person name="Ye J."/>
            <person name="Ju F."/>
            <person name="Liu L."/>
            <person name="Boyd J.A."/>
            <person name="Deng Y."/>
            <person name="Parks D.H."/>
            <person name="Jiang X."/>
            <person name="Yin X."/>
            <person name="Woodcroft B.J."/>
            <person name="Tyson G.W."/>
            <person name="Hugenholtz P."/>
            <person name="Polz M.F."/>
            <person name="Zhang T."/>
        </authorList>
    </citation>
    <scope>NUCLEOTIDE SEQUENCE</scope>
    <source>
        <strain evidence="6">HKST-UBA02</strain>
    </source>
</reference>
<dbReference type="CDD" id="cd01668">
    <property type="entry name" value="TGS_RSH"/>
    <property type="match status" value="1"/>
</dbReference>
<comment type="similarity">
    <text evidence="2">Belongs to the relA/spoT family.</text>
</comment>
<dbReference type="AlphaFoldDB" id="A0A956SBB0"/>
<dbReference type="Gene3D" id="3.10.20.30">
    <property type="match status" value="1"/>
</dbReference>
<dbReference type="InterPro" id="IPR002912">
    <property type="entry name" value="ACT_dom"/>
</dbReference>
<name>A0A956SBB0_UNCEI</name>
<evidence type="ECO:0000259" key="4">
    <source>
        <dbReference type="PROSITE" id="PS51831"/>
    </source>
</evidence>
<dbReference type="InterPro" id="IPR004095">
    <property type="entry name" value="TGS"/>
</dbReference>
<dbReference type="InterPro" id="IPR004811">
    <property type="entry name" value="RelA/Spo_fam"/>
</dbReference>
<dbReference type="InterPro" id="IPR003607">
    <property type="entry name" value="HD/PDEase_dom"/>
</dbReference>
<organism evidence="6 7">
    <name type="scientific">Eiseniibacteriota bacterium</name>
    <dbReference type="NCBI Taxonomy" id="2212470"/>
    <lineage>
        <taxon>Bacteria</taxon>
        <taxon>Candidatus Eiseniibacteriota</taxon>
    </lineage>
</organism>
<reference evidence="6" key="1">
    <citation type="submission" date="2020-04" db="EMBL/GenBank/DDBJ databases">
        <authorList>
            <person name="Zhang T."/>
        </authorList>
    </citation>
    <scope>NUCLEOTIDE SEQUENCE</scope>
    <source>
        <strain evidence="6">HKST-UBA02</strain>
    </source>
</reference>
<dbReference type="InterPro" id="IPR045600">
    <property type="entry name" value="RelA/SpoT_AH_RIS"/>
</dbReference>
<accession>A0A956SBB0</accession>
<dbReference type="Pfam" id="PF13291">
    <property type="entry name" value="ACT_4"/>
    <property type="match status" value="1"/>
</dbReference>
<dbReference type="Gene3D" id="3.30.460.10">
    <property type="entry name" value="Beta Polymerase, domain 2"/>
    <property type="match status" value="1"/>
</dbReference>
<dbReference type="Proteomes" id="UP000739538">
    <property type="component" value="Unassembled WGS sequence"/>
</dbReference>
<dbReference type="PROSITE" id="PS51880">
    <property type="entry name" value="TGS"/>
    <property type="match status" value="1"/>
</dbReference>
<feature type="domain" description="TGS" evidence="5">
    <location>
        <begin position="399"/>
        <end position="460"/>
    </location>
</feature>
<dbReference type="SMART" id="SM00954">
    <property type="entry name" value="RelA_SpoT"/>
    <property type="match status" value="1"/>
</dbReference>
<dbReference type="Pfam" id="PF04607">
    <property type="entry name" value="RelA_SpoT"/>
    <property type="match status" value="1"/>
</dbReference>
<dbReference type="Gene3D" id="3.30.70.260">
    <property type="match status" value="1"/>
</dbReference>
<dbReference type="InterPro" id="IPR045865">
    <property type="entry name" value="ACT-like_dom_sf"/>
</dbReference>
<dbReference type="SMART" id="SM00471">
    <property type="entry name" value="HDc"/>
    <property type="match status" value="1"/>
</dbReference>
<gene>
    <name evidence="6" type="ORF">KDA27_00510</name>
</gene>
<dbReference type="SUPFAM" id="SSF109604">
    <property type="entry name" value="HD-domain/PDEase-like"/>
    <property type="match status" value="1"/>
</dbReference>
<comment type="caution">
    <text evidence="6">The sequence shown here is derived from an EMBL/GenBank/DDBJ whole genome shotgun (WGS) entry which is preliminary data.</text>
</comment>
<feature type="domain" description="HD" evidence="4">
    <location>
        <begin position="53"/>
        <end position="156"/>
    </location>
</feature>
<dbReference type="SUPFAM" id="SSF81301">
    <property type="entry name" value="Nucleotidyltransferase"/>
    <property type="match status" value="1"/>
</dbReference>
<evidence type="ECO:0000256" key="2">
    <source>
        <dbReference type="RuleBase" id="RU003847"/>
    </source>
</evidence>
<dbReference type="PANTHER" id="PTHR21262:SF31">
    <property type="entry name" value="GTP PYROPHOSPHOKINASE"/>
    <property type="match status" value="1"/>
</dbReference>
<dbReference type="PANTHER" id="PTHR21262">
    <property type="entry name" value="GUANOSINE-3',5'-BIS DIPHOSPHATE 3'-PYROPHOSPHOHYDROLASE"/>
    <property type="match status" value="1"/>
</dbReference>
<evidence type="ECO:0000313" key="6">
    <source>
        <dbReference type="EMBL" id="MCA9754252.1"/>
    </source>
</evidence>
<dbReference type="Pfam" id="PF13328">
    <property type="entry name" value="HD_4"/>
    <property type="match status" value="1"/>
</dbReference>
<comment type="function">
    <text evidence="2">In eubacteria ppGpp (guanosine 3'-diphosphate 5'-diphosphate) is a mediator of the stringent response that coordinates a variety of cellular activities in response to changes in nutritional abundance.</text>
</comment>
<evidence type="ECO:0000259" key="5">
    <source>
        <dbReference type="PROSITE" id="PS51880"/>
    </source>
</evidence>
<dbReference type="Pfam" id="PF19296">
    <property type="entry name" value="RelA_AH_RIS"/>
    <property type="match status" value="1"/>
</dbReference>
<dbReference type="GO" id="GO:0005886">
    <property type="term" value="C:plasma membrane"/>
    <property type="evidence" value="ECO:0007669"/>
    <property type="project" value="TreeGrafter"/>
</dbReference>
<protein>
    <submittedName>
        <fullName evidence="6">Bifunctional (P)ppGpp synthetase/guanosine-3',5'-bis(Diphosphate) 3'-pyrophosphohydrolase</fullName>
    </submittedName>
</protein>
<dbReference type="PROSITE" id="PS51831">
    <property type="entry name" value="HD"/>
    <property type="match status" value="1"/>
</dbReference>
<dbReference type="FunFam" id="3.30.460.10:FF:000001">
    <property type="entry name" value="GTP pyrophosphokinase RelA"/>
    <property type="match status" value="1"/>
</dbReference>
<dbReference type="InterPro" id="IPR043519">
    <property type="entry name" value="NT_sf"/>
</dbReference>
<dbReference type="InterPro" id="IPR006674">
    <property type="entry name" value="HD_domain"/>
</dbReference>
<dbReference type="InterPro" id="IPR012676">
    <property type="entry name" value="TGS-like"/>
</dbReference>
<evidence type="ECO:0000313" key="7">
    <source>
        <dbReference type="Proteomes" id="UP000739538"/>
    </source>
</evidence>
<dbReference type="InterPro" id="IPR033655">
    <property type="entry name" value="TGS_RelA/SpoT"/>
</dbReference>
<dbReference type="CDD" id="cd00077">
    <property type="entry name" value="HDc"/>
    <property type="match status" value="1"/>
</dbReference>
<dbReference type="SUPFAM" id="SSF81271">
    <property type="entry name" value="TGS-like"/>
    <property type="match status" value="1"/>
</dbReference>
<feature type="domain" description="ACT" evidence="3">
    <location>
        <begin position="650"/>
        <end position="723"/>
    </location>
</feature>
<dbReference type="NCBIfam" id="TIGR00691">
    <property type="entry name" value="spoT_relA"/>
    <property type="match status" value="1"/>
</dbReference>
<dbReference type="InterPro" id="IPR012675">
    <property type="entry name" value="Beta-grasp_dom_sf"/>
</dbReference>
<evidence type="ECO:0000259" key="3">
    <source>
        <dbReference type="PROSITE" id="PS51671"/>
    </source>
</evidence>
<dbReference type="FunFam" id="1.10.3210.10:FF:000001">
    <property type="entry name" value="GTP pyrophosphokinase RelA"/>
    <property type="match status" value="1"/>
</dbReference>
<dbReference type="Pfam" id="PF02824">
    <property type="entry name" value="TGS"/>
    <property type="match status" value="1"/>
</dbReference>
<dbReference type="Gene3D" id="1.10.3210.10">
    <property type="entry name" value="Hypothetical protein af1432"/>
    <property type="match status" value="1"/>
</dbReference>
<evidence type="ECO:0000256" key="1">
    <source>
        <dbReference type="ARBA" id="ARBA00025704"/>
    </source>
</evidence>
<proteinExistence type="inferred from homology"/>
<dbReference type="EMBL" id="JAGQHS010000001">
    <property type="protein sequence ID" value="MCA9754252.1"/>
    <property type="molecule type" value="Genomic_DNA"/>
</dbReference>